<name>A0ABR2MIA2_9ASPA</name>
<evidence type="ECO:0000256" key="3">
    <source>
        <dbReference type="ARBA" id="ARBA00022833"/>
    </source>
</evidence>
<evidence type="ECO:0000313" key="7">
    <source>
        <dbReference type="EMBL" id="KAK8963868.1"/>
    </source>
</evidence>
<comment type="caution">
    <text evidence="7">The sequence shown here is derived from an EMBL/GenBank/DDBJ whole genome shotgun (WGS) entry which is preliminary data.</text>
</comment>
<accession>A0ABR2MIA2</accession>
<evidence type="ECO:0000256" key="5">
    <source>
        <dbReference type="SAM" id="MobiDB-lite"/>
    </source>
</evidence>
<dbReference type="PROSITE" id="PS50158">
    <property type="entry name" value="ZF_CCHC"/>
    <property type="match status" value="1"/>
</dbReference>
<evidence type="ECO:0000256" key="1">
    <source>
        <dbReference type="ARBA" id="ARBA00022723"/>
    </source>
</evidence>
<evidence type="ECO:0000259" key="6">
    <source>
        <dbReference type="PROSITE" id="PS50158"/>
    </source>
</evidence>
<evidence type="ECO:0000256" key="2">
    <source>
        <dbReference type="ARBA" id="ARBA00022771"/>
    </source>
</evidence>
<dbReference type="InterPro" id="IPR001878">
    <property type="entry name" value="Znf_CCHC"/>
</dbReference>
<organism evidence="7 8">
    <name type="scientific">Platanthera guangdongensis</name>
    <dbReference type="NCBI Taxonomy" id="2320717"/>
    <lineage>
        <taxon>Eukaryota</taxon>
        <taxon>Viridiplantae</taxon>
        <taxon>Streptophyta</taxon>
        <taxon>Embryophyta</taxon>
        <taxon>Tracheophyta</taxon>
        <taxon>Spermatophyta</taxon>
        <taxon>Magnoliopsida</taxon>
        <taxon>Liliopsida</taxon>
        <taxon>Asparagales</taxon>
        <taxon>Orchidaceae</taxon>
        <taxon>Orchidoideae</taxon>
        <taxon>Orchideae</taxon>
        <taxon>Orchidinae</taxon>
        <taxon>Platanthera</taxon>
    </lineage>
</organism>
<proteinExistence type="predicted"/>
<dbReference type="Proteomes" id="UP001412067">
    <property type="component" value="Unassembled WGS sequence"/>
</dbReference>
<evidence type="ECO:0000313" key="8">
    <source>
        <dbReference type="Proteomes" id="UP001412067"/>
    </source>
</evidence>
<keyword evidence="8" id="KW-1185">Reference proteome</keyword>
<dbReference type="EMBL" id="JBBWWR010000007">
    <property type="protein sequence ID" value="KAK8963868.1"/>
    <property type="molecule type" value="Genomic_DNA"/>
</dbReference>
<protein>
    <submittedName>
        <fullName evidence="7">CAX-interacting protein 4</fullName>
    </submittedName>
</protein>
<reference evidence="7 8" key="1">
    <citation type="journal article" date="2022" name="Nat. Plants">
        <title>Genomes of leafy and leafless Platanthera orchids illuminate the evolution of mycoheterotrophy.</title>
        <authorList>
            <person name="Li M.H."/>
            <person name="Liu K.W."/>
            <person name="Li Z."/>
            <person name="Lu H.C."/>
            <person name="Ye Q.L."/>
            <person name="Zhang D."/>
            <person name="Wang J.Y."/>
            <person name="Li Y.F."/>
            <person name="Zhong Z.M."/>
            <person name="Liu X."/>
            <person name="Yu X."/>
            <person name="Liu D.K."/>
            <person name="Tu X.D."/>
            <person name="Liu B."/>
            <person name="Hao Y."/>
            <person name="Liao X.Y."/>
            <person name="Jiang Y.T."/>
            <person name="Sun W.H."/>
            <person name="Chen J."/>
            <person name="Chen Y.Q."/>
            <person name="Ai Y."/>
            <person name="Zhai J.W."/>
            <person name="Wu S.S."/>
            <person name="Zhou Z."/>
            <person name="Hsiao Y.Y."/>
            <person name="Wu W.L."/>
            <person name="Chen Y.Y."/>
            <person name="Lin Y.F."/>
            <person name="Hsu J.L."/>
            <person name="Li C.Y."/>
            <person name="Wang Z.W."/>
            <person name="Zhao X."/>
            <person name="Zhong W.Y."/>
            <person name="Ma X.K."/>
            <person name="Ma L."/>
            <person name="Huang J."/>
            <person name="Chen G.Z."/>
            <person name="Huang M.Z."/>
            <person name="Huang L."/>
            <person name="Peng D.H."/>
            <person name="Luo Y.B."/>
            <person name="Zou S.Q."/>
            <person name="Chen S.P."/>
            <person name="Lan S."/>
            <person name="Tsai W.C."/>
            <person name="Van de Peer Y."/>
            <person name="Liu Z.J."/>
        </authorList>
    </citation>
    <scope>NUCLEOTIDE SEQUENCE [LARGE SCALE GENOMIC DNA]</scope>
    <source>
        <strain evidence="7">Lor288</strain>
    </source>
</reference>
<dbReference type="PANTHER" id="PTHR31437">
    <property type="entry name" value="SREK1IP1 FAMILY MEMBER"/>
    <property type="match status" value="1"/>
</dbReference>
<feature type="region of interest" description="Disordered" evidence="5">
    <location>
        <begin position="136"/>
        <end position="251"/>
    </location>
</feature>
<dbReference type="PANTHER" id="PTHR31437:SF1">
    <property type="entry name" value="PROTEIN SREK1IP1"/>
    <property type="match status" value="1"/>
</dbReference>
<sequence length="251" mass="27843">MAEVLTTDDCGFVGHWPPWIRRPPATPQPSAAAPVKNLHAEFVLCSDAQEEEAKPSADRSSVGDGGLGENTYASFQGLLALARITGTNADDTRGSCKKCGRVGHLTFQCRNFLSLKAGREKEDSAADEAATLFHDLKRGIGNKEEESEEEEVEESSDSDLDPEMEKIIAARSGKQGKKESERRGRSKKRGGTRFRQDPDDDEDELEEEEGRKERRRKGKSRYSSSDDEDEGGGRRRKSRKESKKRKPQGEG</sequence>
<keyword evidence="1" id="KW-0479">Metal-binding</keyword>
<feature type="compositionally biased region" description="Basic residues" evidence="5">
    <location>
        <begin position="234"/>
        <end position="251"/>
    </location>
</feature>
<feature type="compositionally biased region" description="Acidic residues" evidence="5">
    <location>
        <begin position="198"/>
        <end position="208"/>
    </location>
</feature>
<evidence type="ECO:0000256" key="4">
    <source>
        <dbReference type="PROSITE-ProRule" id="PRU00047"/>
    </source>
</evidence>
<keyword evidence="3" id="KW-0862">Zinc</keyword>
<feature type="compositionally biased region" description="Acidic residues" evidence="5">
    <location>
        <begin position="145"/>
        <end position="162"/>
    </location>
</feature>
<keyword evidence="2 4" id="KW-0863">Zinc-finger</keyword>
<gene>
    <name evidence="7" type="primary">CXIP4</name>
    <name evidence="7" type="ORF">KSP40_PGU007716</name>
</gene>
<feature type="domain" description="CCHC-type" evidence="6">
    <location>
        <begin position="96"/>
        <end position="111"/>
    </location>
</feature>